<feature type="binding site" evidence="4">
    <location>
        <position position="146"/>
    </location>
    <ligand>
        <name>Zn(2+)</name>
        <dbReference type="ChEBI" id="CHEBI:29105"/>
    </ligand>
</feature>
<dbReference type="Gene3D" id="3.40.50.1220">
    <property type="entry name" value="TPP-binding domain"/>
    <property type="match status" value="1"/>
</dbReference>
<dbReference type="PROSITE" id="PS50305">
    <property type="entry name" value="SIRTUIN"/>
    <property type="match status" value="1"/>
</dbReference>
<dbReference type="Gene3D" id="3.30.1600.10">
    <property type="entry name" value="SIR2/SIRT2 'Small Domain"/>
    <property type="match status" value="1"/>
</dbReference>
<feature type="active site" description="Proton acceptor" evidence="4">
    <location>
        <position position="116"/>
    </location>
</feature>
<gene>
    <name evidence="6" type="ORF">NDK47_17465</name>
</gene>
<evidence type="ECO:0000259" key="5">
    <source>
        <dbReference type="PROSITE" id="PS50305"/>
    </source>
</evidence>
<dbReference type="SUPFAM" id="SSF52467">
    <property type="entry name" value="DHS-like NAD/FAD-binding domain"/>
    <property type="match status" value="1"/>
</dbReference>
<evidence type="ECO:0000256" key="3">
    <source>
        <dbReference type="ARBA" id="ARBA00023027"/>
    </source>
</evidence>
<dbReference type="EMBL" id="CP098755">
    <property type="protein sequence ID" value="USG63938.1"/>
    <property type="molecule type" value="Genomic_DNA"/>
</dbReference>
<proteinExistence type="predicted"/>
<dbReference type="InterPro" id="IPR026591">
    <property type="entry name" value="Sirtuin_cat_small_dom_sf"/>
</dbReference>
<dbReference type="InterPro" id="IPR050134">
    <property type="entry name" value="NAD-dep_sirtuin_deacylases"/>
</dbReference>
<dbReference type="InterPro" id="IPR029035">
    <property type="entry name" value="DHS-like_NAD/FAD-binding_dom"/>
</dbReference>
<organism evidence="6 7">
    <name type="scientific">Brevibacillus ruminantium</name>
    <dbReference type="NCBI Taxonomy" id="2950604"/>
    <lineage>
        <taxon>Bacteria</taxon>
        <taxon>Bacillati</taxon>
        <taxon>Bacillota</taxon>
        <taxon>Bacilli</taxon>
        <taxon>Bacillales</taxon>
        <taxon>Paenibacillaceae</taxon>
        <taxon>Brevibacillus</taxon>
    </lineage>
</organism>
<dbReference type="Proteomes" id="UP001056500">
    <property type="component" value="Chromosome"/>
</dbReference>
<name>A0ABY4WCQ1_9BACL</name>
<feature type="binding site" evidence="4">
    <location>
        <position position="144"/>
    </location>
    <ligand>
        <name>Zn(2+)</name>
        <dbReference type="ChEBI" id="CHEBI:29105"/>
    </ligand>
</feature>
<protein>
    <recommendedName>
        <fullName evidence="1">protein acetyllysine N-acetyltransferase</fullName>
        <ecNumber evidence="1">2.3.1.286</ecNumber>
    </recommendedName>
</protein>
<dbReference type="InterPro" id="IPR026590">
    <property type="entry name" value="Ssirtuin_cat_dom"/>
</dbReference>
<dbReference type="PANTHER" id="PTHR11085:SF10">
    <property type="entry name" value="NAD-DEPENDENT PROTEIN DEACYLASE SIRTUIN-5, MITOCHONDRIAL-RELATED"/>
    <property type="match status" value="1"/>
</dbReference>
<feature type="domain" description="Deacetylase sirtuin-type" evidence="5">
    <location>
        <begin position="1"/>
        <end position="241"/>
    </location>
</feature>
<dbReference type="PANTHER" id="PTHR11085">
    <property type="entry name" value="NAD-DEPENDENT PROTEIN DEACYLASE SIRTUIN-5, MITOCHONDRIAL-RELATED"/>
    <property type="match status" value="1"/>
</dbReference>
<keyword evidence="3" id="KW-0520">NAD</keyword>
<dbReference type="Pfam" id="PF02146">
    <property type="entry name" value="SIR2"/>
    <property type="match status" value="1"/>
</dbReference>
<evidence type="ECO:0000313" key="7">
    <source>
        <dbReference type="Proteomes" id="UP001056500"/>
    </source>
</evidence>
<keyword evidence="4" id="KW-0479">Metal-binding</keyword>
<evidence type="ECO:0000313" key="6">
    <source>
        <dbReference type="EMBL" id="USG63938.1"/>
    </source>
</evidence>
<reference evidence="6" key="1">
    <citation type="submission" date="2022-06" db="EMBL/GenBank/DDBJ databases">
        <title>Genome sequencing of Brevibacillus sp. BB3-R1.</title>
        <authorList>
            <person name="Heo J."/>
            <person name="Lee D."/>
            <person name="Won M."/>
            <person name="Han B.-H."/>
            <person name="Hong S.-B."/>
            <person name="Kwon S.-W."/>
        </authorList>
    </citation>
    <scope>NUCLEOTIDE SEQUENCE</scope>
    <source>
        <strain evidence="6">BB3-R1</strain>
    </source>
</reference>
<keyword evidence="2" id="KW-0808">Transferase</keyword>
<accession>A0ABY4WCQ1</accession>
<evidence type="ECO:0000256" key="1">
    <source>
        <dbReference type="ARBA" id="ARBA00012928"/>
    </source>
</evidence>
<dbReference type="InterPro" id="IPR003000">
    <property type="entry name" value="Sirtuin"/>
</dbReference>
<dbReference type="RefSeq" id="WP_251871024.1">
    <property type="nucleotide sequence ID" value="NZ_CP098755.1"/>
</dbReference>
<sequence>MDQLCTWLKASKFTVVFTGAGMSTESGLPDFRSAQAGLWRSKDPARLASTHALQHNREEFLDFYRMRIEALLSCKPHAGHVLLAEWERRGLIQGIITQNVDGYHQQAGSQHIAELHGSLTTLSCLVCEKTYTAARYQEENGWVCPCGGFLRPDVVLFGEALPASAFEQALNWTEQADLFLVLGSSLSVSPANWFPQQAKERGARLVIVNREPTILDDLADAVIHERSIGEVLKEMDLAMKK</sequence>
<keyword evidence="7" id="KW-1185">Reference proteome</keyword>
<dbReference type="NCBIfam" id="NF001753">
    <property type="entry name" value="PRK00481.1-3"/>
    <property type="match status" value="1"/>
</dbReference>
<feature type="binding site" evidence="4">
    <location>
        <position position="127"/>
    </location>
    <ligand>
        <name>Zn(2+)</name>
        <dbReference type="ChEBI" id="CHEBI:29105"/>
    </ligand>
</feature>
<dbReference type="EC" id="2.3.1.286" evidence="1"/>
<keyword evidence="4" id="KW-0862">Zinc</keyword>
<evidence type="ECO:0000256" key="2">
    <source>
        <dbReference type="ARBA" id="ARBA00022679"/>
    </source>
</evidence>
<feature type="binding site" evidence="4">
    <location>
        <position position="124"/>
    </location>
    <ligand>
        <name>Zn(2+)</name>
        <dbReference type="ChEBI" id="CHEBI:29105"/>
    </ligand>
</feature>
<evidence type="ECO:0000256" key="4">
    <source>
        <dbReference type="PROSITE-ProRule" id="PRU00236"/>
    </source>
</evidence>